<keyword evidence="3" id="KW-0722">Serine protease inhibitor</keyword>
<evidence type="ECO:0000313" key="6">
    <source>
        <dbReference type="Proteomes" id="UP000663854"/>
    </source>
</evidence>
<evidence type="ECO:0000256" key="1">
    <source>
        <dbReference type="ARBA" id="ARBA00008210"/>
    </source>
</evidence>
<keyword evidence="2" id="KW-0646">Protease inhibitor</keyword>
<sequence>MMNTLNIFVFIINLIYVLVSCDVTSTAKPEQSLIMQGRITFLPNFQIPTESDAKLTVELQDTSLADASAIVIARSISKAVQFPISFAIKYSPSQILEGHTYSLSVTIKDNKNELLYINDVYIRVTPVGSSRTKLIDIPVKSVKQTNPVLNKNQWPELIGKNGQEAVNIIKKETGFTNVMVVKEGSPVTLDYRTDRVRVFVNDEGIVTIVPTIG</sequence>
<comment type="similarity">
    <text evidence="1">Belongs to the protease inhibitor I13 (potato type I serine protease inhibitor) family.</text>
</comment>
<evidence type="ECO:0000313" key="5">
    <source>
        <dbReference type="EMBL" id="CAF0733547.1"/>
    </source>
</evidence>
<dbReference type="Pfam" id="PF00280">
    <property type="entry name" value="potato_inhibit"/>
    <property type="match status" value="1"/>
</dbReference>
<protein>
    <submittedName>
        <fullName evidence="5">Uncharacterized protein</fullName>
    </submittedName>
</protein>
<feature type="signal peptide" evidence="4">
    <location>
        <begin position="1"/>
        <end position="21"/>
    </location>
</feature>
<accession>A0A813NC71</accession>
<name>A0A813NC71_9BILA</name>
<dbReference type="GO" id="GO:0004867">
    <property type="term" value="F:serine-type endopeptidase inhibitor activity"/>
    <property type="evidence" value="ECO:0007669"/>
    <property type="project" value="UniProtKB-KW"/>
</dbReference>
<keyword evidence="4" id="KW-0732">Signal</keyword>
<dbReference type="PRINTS" id="PR00292">
    <property type="entry name" value="POTATOINHBTR"/>
</dbReference>
<proteinExistence type="inferred from homology"/>
<dbReference type="InterPro" id="IPR036354">
    <property type="entry name" value="Prot_inh_pot1_sf"/>
</dbReference>
<dbReference type="Gene3D" id="3.30.10.10">
    <property type="entry name" value="Trypsin Inhibitor V, subunit A"/>
    <property type="match status" value="1"/>
</dbReference>
<dbReference type="PROSITE" id="PS00285">
    <property type="entry name" value="POTATO_INHIBITOR"/>
    <property type="match status" value="1"/>
</dbReference>
<feature type="chain" id="PRO_5032363487" evidence="4">
    <location>
        <begin position="22"/>
        <end position="213"/>
    </location>
</feature>
<dbReference type="EMBL" id="CAJNOH010000005">
    <property type="protein sequence ID" value="CAF0733547.1"/>
    <property type="molecule type" value="Genomic_DNA"/>
</dbReference>
<dbReference type="GO" id="GO:0009611">
    <property type="term" value="P:response to wounding"/>
    <property type="evidence" value="ECO:0007669"/>
    <property type="project" value="InterPro"/>
</dbReference>
<comment type="caution">
    <text evidence="5">The sequence shown here is derived from an EMBL/GenBank/DDBJ whole genome shotgun (WGS) entry which is preliminary data.</text>
</comment>
<dbReference type="InterPro" id="IPR000864">
    <property type="entry name" value="Prot_inh_pot1"/>
</dbReference>
<dbReference type="SUPFAM" id="SSF54654">
    <property type="entry name" value="CI-2 family of serine protease inhibitors"/>
    <property type="match status" value="1"/>
</dbReference>
<dbReference type="PANTHER" id="PTHR33091:SF69">
    <property type="entry name" value="INHIBITOR OF TRYPSIN AND HAGEMAN FACTOR-LIKE"/>
    <property type="match status" value="1"/>
</dbReference>
<evidence type="ECO:0000256" key="4">
    <source>
        <dbReference type="SAM" id="SignalP"/>
    </source>
</evidence>
<dbReference type="Proteomes" id="UP000663854">
    <property type="component" value="Unassembled WGS sequence"/>
</dbReference>
<gene>
    <name evidence="5" type="ORF">PYM288_LOCUS1118</name>
</gene>
<reference evidence="5" key="1">
    <citation type="submission" date="2021-02" db="EMBL/GenBank/DDBJ databases">
        <authorList>
            <person name="Nowell W R."/>
        </authorList>
    </citation>
    <scope>NUCLEOTIDE SEQUENCE</scope>
</reference>
<evidence type="ECO:0000256" key="3">
    <source>
        <dbReference type="ARBA" id="ARBA00022900"/>
    </source>
</evidence>
<dbReference type="Pfam" id="PF09619">
    <property type="entry name" value="YscW"/>
    <property type="match status" value="1"/>
</dbReference>
<organism evidence="5 6">
    <name type="scientific">Rotaria sordida</name>
    <dbReference type="NCBI Taxonomy" id="392033"/>
    <lineage>
        <taxon>Eukaryota</taxon>
        <taxon>Metazoa</taxon>
        <taxon>Spiralia</taxon>
        <taxon>Gnathifera</taxon>
        <taxon>Rotifera</taxon>
        <taxon>Eurotatoria</taxon>
        <taxon>Bdelloidea</taxon>
        <taxon>Philodinida</taxon>
        <taxon>Philodinidae</taxon>
        <taxon>Rotaria</taxon>
    </lineage>
</organism>
<dbReference type="PANTHER" id="PTHR33091">
    <property type="entry name" value="PROTEIN, PUTATIVE, EXPRESSED-RELATED"/>
    <property type="match status" value="1"/>
</dbReference>
<evidence type="ECO:0000256" key="2">
    <source>
        <dbReference type="ARBA" id="ARBA00022690"/>
    </source>
</evidence>
<dbReference type="InterPro" id="IPR039366">
    <property type="entry name" value="Pilotin"/>
</dbReference>
<dbReference type="AlphaFoldDB" id="A0A813NC71"/>